<sequence length="366" mass="41251">MAVVDPVTDPAVTTSPVESYNEWDPLEEVIVGTLGGCAVPACETAVAAVVPHRQKDFFERNAGGAFPAEYTARAAAELEDFAALLTSLGVRVVRPDALDQRRPFATPDWSSPGGLYSAMPRDVLLIVGDTVIESPMAWRSRYFEAHAYRRLLMDYFRRGAKWISAPRPRLLDSLYDEDFDDERPYRSGRYATTEAEPTFDAADFVRCGRDLFAQRSHVTNLAGIEWVRRHLGDSYRVHLVEVADHAPMHIDATFMPLAPGKLLLNPERVKTVPSCFDSWDIRFAPQPALPEDHVLYMSSAWVSMNVFMVDERRVVVEAGEAPLIDFLQDWGFDVLPVSFRNVIRFGGCFHCVTADVRRRGELRSYF</sequence>
<dbReference type="Proteomes" id="UP001519291">
    <property type="component" value="Unassembled WGS sequence"/>
</dbReference>
<dbReference type="GO" id="GO:0015068">
    <property type="term" value="F:glycine amidinotransferase activity"/>
    <property type="evidence" value="ECO:0007669"/>
    <property type="project" value="UniProtKB-EC"/>
</dbReference>
<evidence type="ECO:0000256" key="1">
    <source>
        <dbReference type="ARBA" id="ARBA00006943"/>
    </source>
</evidence>
<keyword evidence="4" id="KW-1185">Reference proteome</keyword>
<keyword evidence="2 3" id="KW-0808">Transferase</keyword>
<accession>A0ABS4XWQ1</accession>
<name>A0ABS4XWQ1_9ACTN</name>
<dbReference type="EC" id="2.1.4.1" evidence="3"/>
<organism evidence="3 4">
    <name type="scientific">Streptomyces syringium</name>
    <dbReference type="NCBI Taxonomy" id="76729"/>
    <lineage>
        <taxon>Bacteria</taxon>
        <taxon>Bacillati</taxon>
        <taxon>Actinomycetota</taxon>
        <taxon>Actinomycetes</taxon>
        <taxon>Kitasatosporales</taxon>
        <taxon>Streptomycetaceae</taxon>
        <taxon>Streptomyces</taxon>
    </lineage>
</organism>
<dbReference type="RefSeq" id="WP_209513482.1">
    <property type="nucleotide sequence ID" value="NZ_JAGIOH010000001.1"/>
</dbReference>
<dbReference type="EMBL" id="JAGIOH010000001">
    <property type="protein sequence ID" value="MBP2400946.1"/>
    <property type="molecule type" value="Genomic_DNA"/>
</dbReference>
<proteinExistence type="inferred from homology"/>
<evidence type="ECO:0000313" key="4">
    <source>
        <dbReference type="Proteomes" id="UP001519291"/>
    </source>
</evidence>
<dbReference type="InterPro" id="IPR033195">
    <property type="entry name" value="AmidinoTrfase"/>
</dbReference>
<gene>
    <name evidence="3" type="ORF">JO379_000415</name>
</gene>
<comment type="similarity">
    <text evidence="1">Belongs to the amidinotransferase family.</text>
</comment>
<dbReference type="SUPFAM" id="SSF55909">
    <property type="entry name" value="Pentein"/>
    <property type="match status" value="1"/>
</dbReference>
<evidence type="ECO:0000313" key="3">
    <source>
        <dbReference type="EMBL" id="MBP2400946.1"/>
    </source>
</evidence>
<evidence type="ECO:0000256" key="2">
    <source>
        <dbReference type="ARBA" id="ARBA00022679"/>
    </source>
</evidence>
<dbReference type="CDD" id="cd21136">
    <property type="entry name" value="amidinotransferase_AGAT-like"/>
    <property type="match status" value="1"/>
</dbReference>
<dbReference type="PANTHER" id="PTHR10488:SF1">
    <property type="entry name" value="GLYCINE AMIDINOTRANSFERASE, MITOCHONDRIAL"/>
    <property type="match status" value="1"/>
</dbReference>
<comment type="caution">
    <text evidence="3">The sequence shown here is derived from an EMBL/GenBank/DDBJ whole genome shotgun (WGS) entry which is preliminary data.</text>
</comment>
<dbReference type="Gene3D" id="3.75.10.10">
    <property type="entry name" value="L-arginine/glycine Amidinotransferase, Chain A"/>
    <property type="match status" value="1"/>
</dbReference>
<dbReference type="PANTHER" id="PTHR10488">
    <property type="entry name" value="GLYCINE AMIDINOTRANSFERASE, MITOCHONDRIAL"/>
    <property type="match status" value="1"/>
</dbReference>
<reference evidence="3 4" key="1">
    <citation type="submission" date="2021-03" db="EMBL/GenBank/DDBJ databases">
        <title>Sequencing the genomes of 1000 actinobacteria strains.</title>
        <authorList>
            <person name="Klenk H.-P."/>
        </authorList>
    </citation>
    <scope>NUCLEOTIDE SEQUENCE [LARGE SCALE GENOMIC DNA]</scope>
    <source>
        <strain evidence="3 4">DSM 41480</strain>
    </source>
</reference>
<protein>
    <submittedName>
        <fullName evidence="3">Glycine amidinotransferase</fullName>
        <ecNumber evidence="3">2.1.4.1</ecNumber>
    </submittedName>
</protein>
<dbReference type="GeneID" id="91567300"/>